<protein>
    <submittedName>
        <fullName evidence="2">Uncharacterized protein</fullName>
    </submittedName>
</protein>
<feature type="region of interest" description="Disordered" evidence="1">
    <location>
        <begin position="1"/>
        <end position="85"/>
    </location>
</feature>
<accession>W2ZRQ9</accession>
<dbReference type="Proteomes" id="UP000018948">
    <property type="component" value="Unassembled WGS sequence"/>
</dbReference>
<evidence type="ECO:0000313" key="3">
    <source>
        <dbReference type="Proteomes" id="UP000018948"/>
    </source>
</evidence>
<feature type="compositionally biased region" description="Basic and acidic residues" evidence="1">
    <location>
        <begin position="30"/>
        <end position="47"/>
    </location>
</feature>
<proteinExistence type="predicted"/>
<dbReference type="EMBL" id="ANIY01001021">
    <property type="protein sequence ID" value="ETP49983.1"/>
    <property type="molecule type" value="Genomic_DNA"/>
</dbReference>
<evidence type="ECO:0000256" key="1">
    <source>
        <dbReference type="SAM" id="MobiDB-lite"/>
    </source>
</evidence>
<dbReference type="OrthoDB" id="134998at2759"/>
<organism evidence="2 3">
    <name type="scientific">Phytophthora nicotianae P10297</name>
    <dbReference type="NCBI Taxonomy" id="1317064"/>
    <lineage>
        <taxon>Eukaryota</taxon>
        <taxon>Sar</taxon>
        <taxon>Stramenopiles</taxon>
        <taxon>Oomycota</taxon>
        <taxon>Peronosporomycetes</taxon>
        <taxon>Peronosporales</taxon>
        <taxon>Peronosporaceae</taxon>
        <taxon>Phytophthora</taxon>
    </lineage>
</organism>
<comment type="caution">
    <text evidence="2">The sequence shown here is derived from an EMBL/GenBank/DDBJ whole genome shotgun (WGS) entry which is preliminary data.</text>
</comment>
<gene>
    <name evidence="2" type="ORF">F442_04591</name>
</gene>
<feature type="compositionally biased region" description="Polar residues" evidence="1">
    <location>
        <begin position="19"/>
        <end position="29"/>
    </location>
</feature>
<reference evidence="2 3" key="1">
    <citation type="submission" date="2013-11" db="EMBL/GenBank/DDBJ databases">
        <title>The Genome Sequence of Phytophthora parasitica P10297.</title>
        <authorList>
            <consortium name="The Broad Institute Genomics Platform"/>
            <person name="Russ C."/>
            <person name="Tyler B."/>
            <person name="Panabieres F."/>
            <person name="Shan W."/>
            <person name="Tripathy S."/>
            <person name="Grunwald N."/>
            <person name="Machado M."/>
            <person name="Johnson C.S."/>
            <person name="Walker B."/>
            <person name="Young S.K."/>
            <person name="Zeng Q."/>
            <person name="Gargeya S."/>
            <person name="Fitzgerald M."/>
            <person name="Haas B."/>
            <person name="Abouelleil A."/>
            <person name="Allen A.W."/>
            <person name="Alvarado L."/>
            <person name="Arachchi H.M."/>
            <person name="Berlin A.M."/>
            <person name="Chapman S.B."/>
            <person name="Gainer-Dewar J."/>
            <person name="Goldberg J."/>
            <person name="Griggs A."/>
            <person name="Gujja S."/>
            <person name="Hansen M."/>
            <person name="Howarth C."/>
            <person name="Imamovic A."/>
            <person name="Ireland A."/>
            <person name="Larimer J."/>
            <person name="McCowan C."/>
            <person name="Murphy C."/>
            <person name="Pearson M."/>
            <person name="Poon T.W."/>
            <person name="Priest M."/>
            <person name="Roberts A."/>
            <person name="Saif S."/>
            <person name="Shea T."/>
            <person name="Sisk P."/>
            <person name="Sykes S."/>
            <person name="Wortman J."/>
            <person name="Nusbaum C."/>
            <person name="Birren B."/>
        </authorList>
    </citation>
    <scope>NUCLEOTIDE SEQUENCE [LARGE SCALE GENOMIC DNA]</scope>
    <source>
        <strain evidence="2 3">P10297</strain>
    </source>
</reference>
<evidence type="ECO:0000313" key="2">
    <source>
        <dbReference type="EMBL" id="ETP49983.1"/>
    </source>
</evidence>
<sequence length="333" mass="37566">MTPEDEIRPSPDRGKRIESPSSAPTQSLRHQAEAARAKIRMDSRLAQEEATSSPREAPHNATGAKLHEAYGDRVRARRTVDETERWESKLIHGLQREERLRNNSATSEELTQVLTELGAEQDGNESGVNSSCEGKQLLGLDIDTKIAPNVDIMQTETSQTNEAQQLQAAASTQVYNPALDEVLNQLDEEDELASHGVTDDMDYEEDQGEDVVDTKDVVETGDASAEDEPNAHRKRKKKLNQNLVHHSADEDEVVAGSFLEGFTTFLESWDLFDKVFAAFQEQTFQLFSRRTNTSVKARNRKIASEQAKQRRMQYRGRREEFGQALAYWRNTSS</sequence>
<dbReference type="AlphaFoldDB" id="W2ZRQ9"/>
<name>W2ZRQ9_PHYNI</name>
<feature type="compositionally biased region" description="Basic and acidic residues" evidence="1">
    <location>
        <begin position="1"/>
        <end position="18"/>
    </location>
</feature>
<feature type="compositionally biased region" description="Basic and acidic residues" evidence="1">
    <location>
        <begin position="65"/>
        <end position="85"/>
    </location>
</feature>